<proteinExistence type="predicted"/>
<evidence type="ECO:0000313" key="2">
    <source>
        <dbReference type="EMBL" id="QQK42078.1"/>
    </source>
</evidence>
<dbReference type="GeneID" id="90952648"/>
<dbReference type="Proteomes" id="UP000595662">
    <property type="component" value="Chromosome 1"/>
</dbReference>
<evidence type="ECO:0000256" key="1">
    <source>
        <dbReference type="SAM" id="MobiDB-lite"/>
    </source>
</evidence>
<reference evidence="2 3" key="1">
    <citation type="submission" date="2020-08" db="EMBL/GenBank/DDBJ databases">
        <title>The completed genome sequence of the pathogenic ascomycete fungus Penicillium digitatum.</title>
        <authorList>
            <person name="Wang M."/>
        </authorList>
    </citation>
    <scope>NUCLEOTIDE SEQUENCE [LARGE SCALE GENOMIC DNA]</scope>
    <source>
        <strain evidence="2 3">PdW03</strain>
    </source>
</reference>
<dbReference type="AlphaFoldDB" id="A0A7T6XJ25"/>
<feature type="compositionally biased region" description="Basic residues" evidence="1">
    <location>
        <begin position="262"/>
        <end position="274"/>
    </location>
</feature>
<dbReference type="EMBL" id="CP060774">
    <property type="protein sequence ID" value="QQK42078.1"/>
    <property type="molecule type" value="Genomic_DNA"/>
</dbReference>
<protein>
    <submittedName>
        <fullName evidence="2">Uncharacterized protein</fullName>
    </submittedName>
</protein>
<sequence length="350" mass="39296">MGITESKILLGKLATACSSAERNRQTGIQHVLSDKQFVKCLATLWNNLPGPSKDEITGPQPDPVAMFYQELSVAETRSAGDAIRLRFLKVVFHHLKDRFCVSYLQPDAVNWLATRVAAAGLDGGDAGKISDKIKNWAYLGGKYDALCRDIGNYNVVEDCKYLGNLIRLPDDVTDRFVLKELKVKGPDREREVDSLTRRGVYQSNKENDDIDCLADTIFGHMWNQIEPCIPPGDIECERIFCSLKGCGIFNPTTRLLGSERKGAHHRRFSNRSKNSRPNAERDRSQSIQMMPNFILVIVYYPSSSTPRSIAVRPTAGGLRVRNYLVVISQSQRMTKFVTSFLTQYQPTGLT</sequence>
<evidence type="ECO:0000313" key="3">
    <source>
        <dbReference type="Proteomes" id="UP000595662"/>
    </source>
</evidence>
<organism evidence="2 3">
    <name type="scientific">Penicillium digitatum</name>
    <name type="common">Green mold</name>
    <dbReference type="NCBI Taxonomy" id="36651"/>
    <lineage>
        <taxon>Eukaryota</taxon>
        <taxon>Fungi</taxon>
        <taxon>Dikarya</taxon>
        <taxon>Ascomycota</taxon>
        <taxon>Pezizomycotina</taxon>
        <taxon>Eurotiomycetes</taxon>
        <taxon>Eurotiomycetidae</taxon>
        <taxon>Eurotiales</taxon>
        <taxon>Aspergillaceae</taxon>
        <taxon>Penicillium</taxon>
    </lineage>
</organism>
<gene>
    <name evidence="2" type="ORF">Pdw03_4932</name>
</gene>
<accession>A0A7T6XJ25</accession>
<name>A0A7T6XJ25_PENDI</name>
<feature type="region of interest" description="Disordered" evidence="1">
    <location>
        <begin position="259"/>
        <end position="284"/>
    </location>
</feature>
<dbReference type="RefSeq" id="XP_065956272.1">
    <property type="nucleotide sequence ID" value="XM_066100872.1"/>
</dbReference>